<comment type="caution">
    <text evidence="3">The sequence shown here is derived from an EMBL/GenBank/DDBJ whole genome shotgun (WGS) entry which is preliminary data.</text>
</comment>
<keyword evidence="2" id="KW-0812">Transmembrane</keyword>
<sequence>MLEGSMTGRQGTGRARKAELFIKLSGWFVMGGALALAFFWYFKPSVIRVSLWQAACYVGGVIILILIAKLVKPFRTTFNPVAQAAFYVPTVRGTCVRFTIITALIVFGWSGEMEYTAPIHPSGTLVVGVLQFLWWIISLVCLSIRAVVANRIPEYVARDRSDAFSFGGHSPSRRPVSSANNQSFDFSDTSPRLSPDPESASLPPTGSHDVEPEDFDPYLDVPHPSPVEPQQTEPEEPETEHPEKPQPQSPTYSQEQSGVPTFGAQLNFNHTGSQRSAAYGSGPAGAHTGSGPTRSGNTSGTLNCPQCNAPKPAYMHLCPACADASGRH</sequence>
<proteinExistence type="predicted"/>
<keyword evidence="2" id="KW-0472">Membrane</keyword>
<accession>D4YQA9</accession>
<feature type="transmembrane region" description="Helical" evidence="2">
    <location>
        <begin position="84"/>
        <end position="109"/>
    </location>
</feature>
<feature type="transmembrane region" description="Helical" evidence="2">
    <location>
        <begin position="20"/>
        <end position="40"/>
    </location>
</feature>
<evidence type="ECO:0000256" key="1">
    <source>
        <dbReference type="SAM" id="MobiDB-lite"/>
    </source>
</evidence>
<feature type="transmembrane region" description="Helical" evidence="2">
    <location>
        <begin position="129"/>
        <end position="148"/>
    </location>
</feature>
<dbReference type="EMBL" id="ADNU01000070">
    <property type="protein sequence ID" value="EFG46566.1"/>
    <property type="molecule type" value="Genomic_DNA"/>
</dbReference>
<feature type="transmembrane region" description="Helical" evidence="2">
    <location>
        <begin position="52"/>
        <end position="72"/>
    </location>
</feature>
<protein>
    <submittedName>
        <fullName evidence="3">Uncharacterized protein</fullName>
    </submittedName>
</protein>
<feature type="compositionally biased region" description="Polar residues" evidence="1">
    <location>
        <begin position="290"/>
        <end position="301"/>
    </location>
</feature>
<feature type="compositionally biased region" description="Polar residues" evidence="1">
    <location>
        <begin position="249"/>
        <end position="276"/>
    </location>
</feature>
<evidence type="ECO:0000313" key="3">
    <source>
        <dbReference type="EMBL" id="EFG46566.1"/>
    </source>
</evidence>
<gene>
    <name evidence="3" type="ORF">HMPREF0183_2119</name>
</gene>
<feature type="region of interest" description="Disordered" evidence="1">
    <location>
        <begin position="164"/>
        <end position="301"/>
    </location>
</feature>
<keyword evidence="2" id="KW-1133">Transmembrane helix</keyword>
<name>D4YQA9_9MICO</name>
<reference evidence="3 4" key="1">
    <citation type="submission" date="2010-04" db="EMBL/GenBank/DDBJ databases">
        <authorList>
            <person name="Qin X."/>
            <person name="Bachman B."/>
            <person name="Battles P."/>
            <person name="Bell A."/>
            <person name="Bess C."/>
            <person name="Bickham C."/>
            <person name="Chaboub L."/>
            <person name="Chen D."/>
            <person name="Coyle M."/>
            <person name="Deiros D.R."/>
            <person name="Dinh H."/>
            <person name="Forbes L."/>
            <person name="Fowler G."/>
            <person name="Francisco L."/>
            <person name="Fu Q."/>
            <person name="Gubbala S."/>
            <person name="Hale W."/>
            <person name="Han Y."/>
            <person name="Hemphill L."/>
            <person name="Highlander S.K."/>
            <person name="Hirani K."/>
            <person name="Hogues M."/>
            <person name="Jackson L."/>
            <person name="Jakkamsetti A."/>
            <person name="Javaid M."/>
            <person name="Jiang H."/>
            <person name="Korchina V."/>
            <person name="Kovar C."/>
            <person name="Lara F."/>
            <person name="Lee S."/>
            <person name="Mata R."/>
            <person name="Mathew T."/>
            <person name="Moen C."/>
            <person name="Morales K."/>
            <person name="Munidasa M."/>
            <person name="Nazareth L."/>
            <person name="Ngo R."/>
            <person name="Nguyen L."/>
            <person name="Okwuonu G."/>
            <person name="Ongeri F."/>
            <person name="Patil S."/>
            <person name="Petrosino J."/>
            <person name="Pham C."/>
            <person name="Pham P."/>
            <person name="Pu L.-L."/>
            <person name="Puazo M."/>
            <person name="Raj R."/>
            <person name="Reid J."/>
            <person name="Rouhana J."/>
            <person name="Saada N."/>
            <person name="Shang Y."/>
            <person name="Simmons D."/>
            <person name="Thornton R."/>
            <person name="Warren J."/>
            <person name="Weissenberger G."/>
            <person name="Zhang J."/>
            <person name="Zhang L."/>
            <person name="Zhou C."/>
            <person name="Zhu D."/>
            <person name="Muzny D."/>
            <person name="Worley K."/>
            <person name="Gibbs R."/>
        </authorList>
    </citation>
    <scope>NUCLEOTIDE SEQUENCE [LARGE SCALE GENOMIC DNA]</scope>
    <source>
        <strain evidence="3 4">ATCC 49030</strain>
    </source>
</reference>
<dbReference type="Proteomes" id="UP000005714">
    <property type="component" value="Unassembled WGS sequence"/>
</dbReference>
<dbReference type="STRING" id="585530.HMPREF0183_2119"/>
<organism evidence="3 4">
    <name type="scientific">Brevibacterium mcbrellneri ATCC 49030</name>
    <dbReference type="NCBI Taxonomy" id="585530"/>
    <lineage>
        <taxon>Bacteria</taxon>
        <taxon>Bacillati</taxon>
        <taxon>Actinomycetota</taxon>
        <taxon>Actinomycetes</taxon>
        <taxon>Micrococcales</taxon>
        <taxon>Brevibacteriaceae</taxon>
        <taxon>Brevibacterium</taxon>
    </lineage>
</organism>
<dbReference type="AlphaFoldDB" id="D4YQA9"/>
<keyword evidence="4" id="KW-1185">Reference proteome</keyword>
<evidence type="ECO:0000313" key="4">
    <source>
        <dbReference type="Proteomes" id="UP000005714"/>
    </source>
</evidence>
<feature type="compositionally biased region" description="Polar residues" evidence="1">
    <location>
        <begin position="175"/>
        <end position="192"/>
    </location>
</feature>
<evidence type="ECO:0000256" key="2">
    <source>
        <dbReference type="SAM" id="Phobius"/>
    </source>
</evidence>